<dbReference type="InterPro" id="IPR012317">
    <property type="entry name" value="Poly(ADP-ribose)pol_cat_dom"/>
</dbReference>
<dbReference type="GO" id="GO:1990404">
    <property type="term" value="F:NAD+-protein mono-ADP-ribosyltransferase activity"/>
    <property type="evidence" value="ECO:0007669"/>
    <property type="project" value="TreeGrafter"/>
</dbReference>
<feature type="non-terminal residue" evidence="4">
    <location>
        <position position="1"/>
    </location>
</feature>
<dbReference type="Gene3D" id="3.90.228.10">
    <property type="match status" value="1"/>
</dbReference>
<dbReference type="PROSITE" id="PS51059">
    <property type="entry name" value="PARP_CATALYTIC"/>
    <property type="match status" value="1"/>
</dbReference>
<dbReference type="GO" id="GO:0003950">
    <property type="term" value="F:NAD+ poly-ADP-ribosyltransferase activity"/>
    <property type="evidence" value="ECO:0007669"/>
    <property type="project" value="UniProtKB-UniRule"/>
</dbReference>
<evidence type="ECO:0000313" key="4">
    <source>
        <dbReference type="EMBL" id="JAS94642.1"/>
    </source>
</evidence>
<evidence type="ECO:0000259" key="3">
    <source>
        <dbReference type="PROSITE" id="PS51059"/>
    </source>
</evidence>
<dbReference type="EC" id="2.4.2.-" evidence="1"/>
<gene>
    <name evidence="4" type="ORF">g.42024</name>
</gene>
<name>A0A1B6J682_9HEMI</name>
<dbReference type="Pfam" id="PF00644">
    <property type="entry name" value="PARP"/>
    <property type="match status" value="1"/>
</dbReference>
<dbReference type="SUPFAM" id="SSF56399">
    <property type="entry name" value="ADP-ribosylation"/>
    <property type="match status" value="1"/>
</dbReference>
<dbReference type="EMBL" id="GECU01013064">
    <property type="protein sequence ID" value="JAS94642.1"/>
    <property type="molecule type" value="Transcribed_RNA"/>
</dbReference>
<dbReference type="PANTHER" id="PTHR45740:SF2">
    <property type="entry name" value="POLY [ADP-RIBOSE] POLYMERASE"/>
    <property type="match status" value="1"/>
</dbReference>
<dbReference type="AlphaFoldDB" id="A0A1B6J682"/>
<organism evidence="4">
    <name type="scientific">Homalodisca liturata</name>
    <dbReference type="NCBI Taxonomy" id="320908"/>
    <lineage>
        <taxon>Eukaryota</taxon>
        <taxon>Metazoa</taxon>
        <taxon>Ecdysozoa</taxon>
        <taxon>Arthropoda</taxon>
        <taxon>Hexapoda</taxon>
        <taxon>Insecta</taxon>
        <taxon>Pterygota</taxon>
        <taxon>Neoptera</taxon>
        <taxon>Paraneoptera</taxon>
        <taxon>Hemiptera</taxon>
        <taxon>Auchenorrhyncha</taxon>
        <taxon>Membracoidea</taxon>
        <taxon>Cicadellidae</taxon>
        <taxon>Cicadellinae</taxon>
        <taxon>Proconiini</taxon>
        <taxon>Homalodisca</taxon>
    </lineage>
</organism>
<protein>
    <recommendedName>
        <fullName evidence="1">Poly [ADP-ribose] polymerase</fullName>
        <shortName evidence="1">PARP</shortName>
        <ecNumber evidence="1">2.4.2.-</ecNumber>
    </recommendedName>
</protein>
<sequence length="631" mass="73871">WKQNHRQQNSPRSISPNQYMYTRQDNQVPYQDHGHYSQDREMFQVNSDQNILCQENTNNYFPVDTLIDKETNNEPTSRFEHSIYSSDQMGVFSYQTYQSFFDHIPRSHSVNNIYSGEQFRTPIARSNSENGDFSGIHYKPVVRRHSFNYDYGRPQFDNPLYSSFSELNNTQNVEQDYFKNNSNYPSYTNNYVPVGSLIDIETYNKPTSRFDNSRYNSEQMNEYNYQNYQHTFDHIPRSHSMNNIYSEEKFKTFITRPNSANGNFSGIRYMRNVVRRHSLNDDYRRLQFGNYHMRSTSIGEVNTTQNVGLDYFRRNSNYSSKSESQFQHFQPRCSFANEAYIKTYQSGVKRNSWDEDDVYGGSGESSGNYPSEADDLTSAGPRVKRRSWDFQESDHYLTGRDDGEYRYSTDITNDTVESELSQGSNEEFDILDILSFPAEWSSCSLGKTGFVDVQSSSAEGRSIQKYFHRTSQSKEFYLTIENVTRIENPFLHSLYLLKKEEMISRNGNVDELFLYHGTKYEHLENICEDNLNWRLFSEKHKFGQGVSFSPLATYSSHYCDNSAIKVMLLFKVLVSNVVIGTEDMTIPPNDGVTFDTSIKEDASVIVKYSDNEFYPLYKITFMKRLNKPRKS</sequence>
<dbReference type="InterPro" id="IPR051712">
    <property type="entry name" value="ARTD-AVP"/>
</dbReference>
<dbReference type="PANTHER" id="PTHR45740">
    <property type="entry name" value="POLY [ADP-RIBOSE] POLYMERASE"/>
    <property type="match status" value="1"/>
</dbReference>
<keyword evidence="1" id="KW-0328">Glycosyltransferase</keyword>
<evidence type="ECO:0000256" key="2">
    <source>
        <dbReference type="SAM" id="MobiDB-lite"/>
    </source>
</evidence>
<proteinExistence type="predicted"/>
<feature type="region of interest" description="Disordered" evidence="2">
    <location>
        <begin position="353"/>
        <end position="381"/>
    </location>
</feature>
<feature type="domain" description="PARP catalytic" evidence="3">
    <location>
        <begin position="436"/>
        <end position="631"/>
    </location>
</feature>
<keyword evidence="1" id="KW-0808">Transferase</keyword>
<evidence type="ECO:0000256" key="1">
    <source>
        <dbReference type="RuleBase" id="RU362114"/>
    </source>
</evidence>
<keyword evidence="1" id="KW-0520">NAD</keyword>
<reference evidence="4" key="1">
    <citation type="submission" date="2015-11" db="EMBL/GenBank/DDBJ databases">
        <title>De novo transcriptome assembly of four potential Pierce s Disease insect vectors from Arizona vineyards.</title>
        <authorList>
            <person name="Tassone E.E."/>
        </authorList>
    </citation>
    <scope>NUCLEOTIDE SEQUENCE</scope>
</reference>
<accession>A0A1B6J682</accession>
<dbReference type="GO" id="GO:0005634">
    <property type="term" value="C:nucleus"/>
    <property type="evidence" value="ECO:0007669"/>
    <property type="project" value="TreeGrafter"/>
</dbReference>